<dbReference type="Gene3D" id="6.10.340.10">
    <property type="match status" value="1"/>
</dbReference>
<name>A0ABU9C3U8_9BURK</name>
<evidence type="ECO:0000256" key="1">
    <source>
        <dbReference type="SAM" id="Phobius"/>
    </source>
</evidence>
<sequence>MSADEVRQRAPIDQQITRLGLGLTGLLLGLFALLMVLHEVNNRRTDVEAGLTSLAGMIASGSEAPLMFGNERDAADILAPLRASPDIMQATLFLPDGSALAHYTQESADTTCHELKPVERSMVVSWCGVAIYHPVMRHGERVGLLAMEASLRGAYRAMLGTLAFCGLAAALAFALSVPLWRRVASRLAGPLDELVDITRHVRETEDFSRRSVAGGSAEVQALSAAFNGMLEQLQQRDERLTDELAQRRQAELRLNDLAYLDNVTGLNNRHHFMERIDLALARTQRGLAGSALLYIDLDGFKQINDTMGHDSGDELLRQVGNRLTGALRGTDVICRLGGDEFAVILEHAGSQDQVQVITTKLVDELARPYLLEGGVGQVSASVGVCLFPAQAQDRETLLKRADAAMYRAKQQGKNCFRVWSPDGAAAPPSRQQLLGEALGQALAAGQLRVVYQPQVTLVGGGCMGMEALLRWTHPTLGVVSPVEFIPLAEAQGEIIAIGEWVLRQACAQLSSWRTVQPGLRVSVNLSAVQLADDAALDGLCAVLAASGLPCGAVELELTESLLVDRSEAMLSRMRRLRAAGFGLAIDDFGVGYSSLAYLDSFPITTLKIDRAFVQPLLQGGHSTAIARAIVAIGVALKVDVVAEGIETPLQADVLRELGCLLGQGYLFAKPLEEAAALAWVQAHGDEGAAAAAAAWPQPAPEVQAG</sequence>
<dbReference type="Proteomes" id="UP001379945">
    <property type="component" value="Unassembled WGS sequence"/>
</dbReference>
<proteinExistence type="predicted"/>
<dbReference type="InterPro" id="IPR029787">
    <property type="entry name" value="Nucleotide_cyclase"/>
</dbReference>
<evidence type="ECO:0000313" key="6">
    <source>
        <dbReference type="Proteomes" id="UP001379945"/>
    </source>
</evidence>
<dbReference type="PANTHER" id="PTHR44757:SF2">
    <property type="entry name" value="BIOFILM ARCHITECTURE MAINTENANCE PROTEIN MBAA"/>
    <property type="match status" value="1"/>
</dbReference>
<evidence type="ECO:0000313" key="5">
    <source>
        <dbReference type="EMBL" id="MEK8046543.1"/>
    </source>
</evidence>
<dbReference type="Pfam" id="PF00990">
    <property type="entry name" value="GGDEF"/>
    <property type="match status" value="1"/>
</dbReference>
<feature type="domain" description="GGDEF" evidence="4">
    <location>
        <begin position="288"/>
        <end position="421"/>
    </location>
</feature>
<feature type="transmembrane region" description="Helical" evidence="1">
    <location>
        <begin position="16"/>
        <end position="37"/>
    </location>
</feature>
<evidence type="ECO:0000259" key="2">
    <source>
        <dbReference type="PROSITE" id="PS50883"/>
    </source>
</evidence>
<keyword evidence="1" id="KW-0812">Transmembrane</keyword>
<keyword evidence="1" id="KW-1133">Transmembrane helix</keyword>
<dbReference type="Pfam" id="PF00672">
    <property type="entry name" value="HAMP"/>
    <property type="match status" value="1"/>
</dbReference>
<feature type="domain" description="EAL" evidence="2">
    <location>
        <begin position="431"/>
        <end position="684"/>
    </location>
</feature>
<dbReference type="Gene3D" id="3.30.70.270">
    <property type="match status" value="1"/>
</dbReference>
<dbReference type="EMBL" id="JBBUTI010000006">
    <property type="protein sequence ID" value="MEK8046543.1"/>
    <property type="molecule type" value="Genomic_DNA"/>
</dbReference>
<organism evidence="5 6">
    <name type="scientific">Ideonella margarita</name>
    <dbReference type="NCBI Taxonomy" id="2984191"/>
    <lineage>
        <taxon>Bacteria</taxon>
        <taxon>Pseudomonadati</taxon>
        <taxon>Pseudomonadota</taxon>
        <taxon>Betaproteobacteria</taxon>
        <taxon>Burkholderiales</taxon>
        <taxon>Sphaerotilaceae</taxon>
        <taxon>Ideonella</taxon>
    </lineage>
</organism>
<dbReference type="InterPro" id="IPR001633">
    <property type="entry name" value="EAL_dom"/>
</dbReference>
<dbReference type="PROSITE" id="PS50883">
    <property type="entry name" value="EAL"/>
    <property type="match status" value="1"/>
</dbReference>
<gene>
    <name evidence="5" type="ORF">AACH00_09315</name>
</gene>
<dbReference type="SMART" id="SM00304">
    <property type="entry name" value="HAMP"/>
    <property type="match status" value="1"/>
</dbReference>
<evidence type="ECO:0000259" key="3">
    <source>
        <dbReference type="PROSITE" id="PS50885"/>
    </source>
</evidence>
<feature type="domain" description="HAMP" evidence="3">
    <location>
        <begin position="185"/>
        <end position="238"/>
    </location>
</feature>
<dbReference type="CDD" id="cd01949">
    <property type="entry name" value="GGDEF"/>
    <property type="match status" value="1"/>
</dbReference>
<dbReference type="PANTHER" id="PTHR44757">
    <property type="entry name" value="DIGUANYLATE CYCLASE DGCP"/>
    <property type="match status" value="1"/>
</dbReference>
<dbReference type="SMART" id="SM00052">
    <property type="entry name" value="EAL"/>
    <property type="match status" value="1"/>
</dbReference>
<keyword evidence="1" id="KW-0472">Membrane</keyword>
<dbReference type="InterPro" id="IPR052155">
    <property type="entry name" value="Biofilm_reg_signaling"/>
</dbReference>
<dbReference type="PROSITE" id="PS50885">
    <property type="entry name" value="HAMP"/>
    <property type="match status" value="1"/>
</dbReference>
<dbReference type="Pfam" id="PF00563">
    <property type="entry name" value="EAL"/>
    <property type="match status" value="1"/>
</dbReference>
<dbReference type="SUPFAM" id="SSF55073">
    <property type="entry name" value="Nucleotide cyclase"/>
    <property type="match status" value="1"/>
</dbReference>
<feature type="transmembrane region" description="Helical" evidence="1">
    <location>
        <begin position="157"/>
        <end position="180"/>
    </location>
</feature>
<dbReference type="InterPro" id="IPR003660">
    <property type="entry name" value="HAMP_dom"/>
</dbReference>
<dbReference type="CDD" id="cd06225">
    <property type="entry name" value="HAMP"/>
    <property type="match status" value="1"/>
</dbReference>
<accession>A0ABU9C3U8</accession>
<dbReference type="PROSITE" id="PS50887">
    <property type="entry name" value="GGDEF"/>
    <property type="match status" value="1"/>
</dbReference>
<keyword evidence="6" id="KW-1185">Reference proteome</keyword>
<dbReference type="Pfam" id="PF17152">
    <property type="entry name" value="CHASE8"/>
    <property type="match status" value="1"/>
</dbReference>
<dbReference type="InterPro" id="IPR043128">
    <property type="entry name" value="Rev_trsase/Diguanyl_cyclase"/>
</dbReference>
<dbReference type="CDD" id="cd01948">
    <property type="entry name" value="EAL"/>
    <property type="match status" value="1"/>
</dbReference>
<dbReference type="InterPro" id="IPR035919">
    <property type="entry name" value="EAL_sf"/>
</dbReference>
<evidence type="ECO:0000259" key="4">
    <source>
        <dbReference type="PROSITE" id="PS50887"/>
    </source>
</evidence>
<comment type="caution">
    <text evidence="5">The sequence shown here is derived from an EMBL/GenBank/DDBJ whole genome shotgun (WGS) entry which is preliminary data.</text>
</comment>
<dbReference type="NCBIfam" id="TIGR00254">
    <property type="entry name" value="GGDEF"/>
    <property type="match status" value="1"/>
</dbReference>
<dbReference type="Gene3D" id="3.20.20.450">
    <property type="entry name" value="EAL domain"/>
    <property type="match status" value="1"/>
</dbReference>
<dbReference type="SMART" id="SM00267">
    <property type="entry name" value="GGDEF"/>
    <property type="match status" value="1"/>
</dbReference>
<dbReference type="InterPro" id="IPR033417">
    <property type="entry name" value="CHASE8"/>
</dbReference>
<reference evidence="5 6" key="1">
    <citation type="submission" date="2024-04" db="EMBL/GenBank/DDBJ databases">
        <title>Novel species of the genus Ideonella isolated from streams.</title>
        <authorList>
            <person name="Lu H."/>
        </authorList>
    </citation>
    <scope>NUCLEOTIDE SEQUENCE [LARGE SCALE GENOMIC DNA]</scope>
    <source>
        <strain evidence="5 6">LYT19W</strain>
    </source>
</reference>
<dbReference type="RefSeq" id="WP_341398840.1">
    <property type="nucleotide sequence ID" value="NZ_JBBUTI010000006.1"/>
</dbReference>
<dbReference type="SUPFAM" id="SSF141868">
    <property type="entry name" value="EAL domain-like"/>
    <property type="match status" value="1"/>
</dbReference>
<dbReference type="InterPro" id="IPR000160">
    <property type="entry name" value="GGDEF_dom"/>
</dbReference>
<protein>
    <submittedName>
        <fullName evidence="5">EAL domain-containing protein</fullName>
    </submittedName>
</protein>